<feature type="domain" description="DUF4214" evidence="1">
    <location>
        <begin position="125"/>
        <end position="166"/>
    </location>
</feature>
<dbReference type="InterPro" id="IPR025282">
    <property type="entry name" value="DUF4214"/>
</dbReference>
<proteinExistence type="predicted"/>
<evidence type="ECO:0000313" key="2">
    <source>
        <dbReference type="EMBL" id="QVL30068.1"/>
    </source>
</evidence>
<gene>
    <name evidence="2" type="ORF">KIH39_14495</name>
</gene>
<keyword evidence="3" id="KW-1185">Reference proteome</keyword>
<sequence>MFNFLRSWMSRMPACRTMRTPALNLNVQSLEDRSVPAGVSTANLMNPLFPSGVPTNFVAMFSPQPSADMNSSLIKGYYNTILGRAPSPTELLTWYNSLNNGLTPSQLATGLLNSTEARTKEVVRFYQDILGRTPAAAEVTGWVADLQNGASETSVFEAFLDSAEFSGIRDNSDFVTALYQVVLNRQPDPASAANWIAALNAGTLSRAQLVVGIVNSNEAVLDTINLDYSAILERAPAAADTISLLPQLQSGSLTYSGLMASLLASQEYSQDALANR</sequence>
<dbReference type="Pfam" id="PF13946">
    <property type="entry name" value="DUF4214"/>
    <property type="match status" value="3"/>
</dbReference>
<evidence type="ECO:0000259" key="1">
    <source>
        <dbReference type="Pfam" id="PF13946"/>
    </source>
</evidence>
<dbReference type="EMBL" id="CP074694">
    <property type="protein sequence ID" value="QVL30068.1"/>
    <property type="molecule type" value="Genomic_DNA"/>
</dbReference>
<organism evidence="2 3">
    <name type="scientific">Telmatocola sphagniphila</name>
    <dbReference type="NCBI Taxonomy" id="1123043"/>
    <lineage>
        <taxon>Bacteria</taxon>
        <taxon>Pseudomonadati</taxon>
        <taxon>Planctomycetota</taxon>
        <taxon>Planctomycetia</taxon>
        <taxon>Gemmatales</taxon>
        <taxon>Gemmataceae</taxon>
    </lineage>
</organism>
<dbReference type="KEGG" id="tsph:KIH39_14495"/>
<name>A0A8E6EW06_9BACT</name>
<reference evidence="2" key="1">
    <citation type="submission" date="2021-05" db="EMBL/GenBank/DDBJ databases">
        <title>Complete genome sequence of the cellulolytic planctomycete Telmatocola sphagniphila SP2T and characterization of the first cellulase from planctomycetes.</title>
        <authorList>
            <person name="Rakitin A.L."/>
            <person name="Beletsky A.V."/>
            <person name="Naumoff D.G."/>
            <person name="Kulichevskaya I.S."/>
            <person name="Mardanov A.V."/>
            <person name="Ravin N.V."/>
            <person name="Dedysh S.N."/>
        </authorList>
    </citation>
    <scope>NUCLEOTIDE SEQUENCE</scope>
    <source>
        <strain evidence="2">SP2T</strain>
    </source>
</reference>
<evidence type="ECO:0000313" key="3">
    <source>
        <dbReference type="Proteomes" id="UP000676194"/>
    </source>
</evidence>
<dbReference type="Gene3D" id="1.10.3130.20">
    <property type="entry name" value="Phycobilisome linker domain"/>
    <property type="match status" value="2"/>
</dbReference>
<dbReference type="Proteomes" id="UP000676194">
    <property type="component" value="Chromosome"/>
</dbReference>
<dbReference type="InterPro" id="IPR038255">
    <property type="entry name" value="PBS_linker_sf"/>
</dbReference>
<feature type="domain" description="DUF4214" evidence="1">
    <location>
        <begin position="70"/>
        <end position="119"/>
    </location>
</feature>
<dbReference type="RefSeq" id="WP_213493952.1">
    <property type="nucleotide sequence ID" value="NZ_CP074694.1"/>
</dbReference>
<protein>
    <submittedName>
        <fullName evidence="2">DUF4214 domain-containing protein</fullName>
    </submittedName>
</protein>
<accession>A0A8E6EW06</accession>
<feature type="domain" description="DUF4214" evidence="1">
    <location>
        <begin position="170"/>
        <end position="220"/>
    </location>
</feature>
<dbReference type="AlphaFoldDB" id="A0A8E6EW06"/>